<keyword evidence="2" id="KW-1185">Reference proteome</keyword>
<dbReference type="EMBL" id="JBHSDC010000009">
    <property type="protein sequence ID" value="MFC4231531.1"/>
    <property type="molecule type" value="Genomic_DNA"/>
</dbReference>
<accession>A0ABV8PW12</accession>
<comment type="caution">
    <text evidence="1">The sequence shown here is derived from an EMBL/GenBank/DDBJ whole genome shotgun (WGS) entry which is preliminary data.</text>
</comment>
<name>A0ABV8PW12_9BACT</name>
<gene>
    <name evidence="1" type="ORF">ACFOW1_06505</name>
</gene>
<sequence length="310" mass="36257">MTLPKMYQLLVPLSKKGEPQTKSDDPIWIQSFTKQQQKISDASTVNYKLYHQKNMGTLSVSFKPTNDNDPETIIATSSKNNTDAAKNIFSKSRALDESDRFTHYPNSNIALQWYVANELPKYAIELLIDASDFAHIDWLNTPGPLYTSNKNIYGSGNIIAQHNIASNNQKNQVIFKQPFNKKECDKTLLAIELDDYEGYYFDGNCHWNKHTITAWWDKSEERIVEILDLYKQELYMPQKASHADEDFKRPTPENFKYWLDFYQGSMKNYLEWYIKQLTGESMVLPELHIDWSIKEKLDKIFFLKFLSKIS</sequence>
<dbReference type="RefSeq" id="WP_379013040.1">
    <property type="nucleotide sequence ID" value="NZ_JBHSDC010000009.1"/>
</dbReference>
<evidence type="ECO:0000313" key="2">
    <source>
        <dbReference type="Proteomes" id="UP001595906"/>
    </source>
</evidence>
<proteinExistence type="predicted"/>
<dbReference type="Proteomes" id="UP001595906">
    <property type="component" value="Unassembled WGS sequence"/>
</dbReference>
<evidence type="ECO:0000313" key="1">
    <source>
        <dbReference type="EMBL" id="MFC4231531.1"/>
    </source>
</evidence>
<reference evidence="2" key="1">
    <citation type="journal article" date="2019" name="Int. J. Syst. Evol. Microbiol.">
        <title>The Global Catalogue of Microorganisms (GCM) 10K type strain sequencing project: providing services to taxonomists for standard genome sequencing and annotation.</title>
        <authorList>
            <consortium name="The Broad Institute Genomics Platform"/>
            <consortium name="The Broad Institute Genome Sequencing Center for Infectious Disease"/>
            <person name="Wu L."/>
            <person name="Ma J."/>
        </authorList>
    </citation>
    <scope>NUCLEOTIDE SEQUENCE [LARGE SCALE GENOMIC DNA]</scope>
    <source>
        <strain evidence="2">CECT 8010</strain>
    </source>
</reference>
<protein>
    <submittedName>
        <fullName evidence="1">Uncharacterized protein</fullName>
    </submittedName>
</protein>
<organism evidence="1 2">
    <name type="scientific">Parasediminibacterium paludis</name>
    <dbReference type="NCBI Taxonomy" id="908966"/>
    <lineage>
        <taxon>Bacteria</taxon>
        <taxon>Pseudomonadati</taxon>
        <taxon>Bacteroidota</taxon>
        <taxon>Chitinophagia</taxon>
        <taxon>Chitinophagales</taxon>
        <taxon>Chitinophagaceae</taxon>
        <taxon>Parasediminibacterium</taxon>
    </lineage>
</organism>